<accession>A0ACC1NEL1</accession>
<gene>
    <name evidence="1" type="ORF">NQ176_g4185</name>
</gene>
<evidence type="ECO:0000313" key="2">
    <source>
        <dbReference type="Proteomes" id="UP001143910"/>
    </source>
</evidence>
<dbReference type="Proteomes" id="UP001143910">
    <property type="component" value="Unassembled WGS sequence"/>
</dbReference>
<evidence type="ECO:0000313" key="1">
    <source>
        <dbReference type="EMBL" id="KAJ2977765.1"/>
    </source>
</evidence>
<sequence length="518" mass="58695">MPSTILSALANLAVIGLSLSMPAKAKCAPRDGAPVCGPSPHACHCPAGTSYASATSYMFYPADAADVRDIAAKAFSNLDWIGLPVINSTGDDFELGSTRTFQFPWVVVPEPLTITEKLTAWNPYPDQQGFNMSWLLDNTPVDYVRRDGSHGQIAGFWSFEEVRQAGDLTFMLWTTWSCFGDLLDFASFHEGALNSVSQILEKEGAPLPIIRPPRPQYTAQFCAAPILRYSTREPRSFYEYRYFKQIQALHDSKSFAYLMTSLYFNSPFEAQSPVDGSPQPRWGWPIYRTAYGNDAVDRRFARFIRELFSKVEDAIDRPESAELKQLMDFPVFQGAHLDALSSTGVRLQFENWALKRGVPRLEPRPGDPELPWINGNPAHVMAYAGARFKHCLMVDRRSLNSLDSEEPFIGVVQKNWQPEWHPTNLQGKTSFVVDERYDIIEGNPSGDLGWWYMPLELLVEEYDGMSKVSHYINYHTPRPPDVYTSSLWCEETWKGDEEEGHSRGIEPCNVPYTYEEEV</sequence>
<keyword evidence="2" id="KW-1185">Reference proteome</keyword>
<organism evidence="1 2">
    <name type="scientific">Zarea fungicola</name>
    <dbReference type="NCBI Taxonomy" id="93591"/>
    <lineage>
        <taxon>Eukaryota</taxon>
        <taxon>Fungi</taxon>
        <taxon>Dikarya</taxon>
        <taxon>Ascomycota</taxon>
        <taxon>Pezizomycotina</taxon>
        <taxon>Sordariomycetes</taxon>
        <taxon>Hypocreomycetidae</taxon>
        <taxon>Hypocreales</taxon>
        <taxon>Cordycipitaceae</taxon>
        <taxon>Zarea</taxon>
    </lineage>
</organism>
<name>A0ACC1NEL1_9HYPO</name>
<dbReference type="EMBL" id="JANJQO010000440">
    <property type="protein sequence ID" value="KAJ2977765.1"/>
    <property type="molecule type" value="Genomic_DNA"/>
</dbReference>
<protein>
    <submittedName>
        <fullName evidence="1">Uncharacterized protein</fullName>
    </submittedName>
</protein>
<reference evidence="1" key="1">
    <citation type="submission" date="2022-08" db="EMBL/GenBank/DDBJ databases">
        <title>Genome Sequence of Lecanicillium fungicola.</title>
        <authorList>
            <person name="Buettner E."/>
        </authorList>
    </citation>
    <scope>NUCLEOTIDE SEQUENCE</scope>
    <source>
        <strain evidence="1">Babe33</strain>
    </source>
</reference>
<comment type="caution">
    <text evidence="1">The sequence shown here is derived from an EMBL/GenBank/DDBJ whole genome shotgun (WGS) entry which is preliminary data.</text>
</comment>
<proteinExistence type="predicted"/>